<dbReference type="InterPro" id="IPR016040">
    <property type="entry name" value="NAD(P)-bd_dom"/>
</dbReference>
<accession>A0ABU2ZJA7</accession>
<comment type="caution">
    <text evidence="2">The sequence shown here is derived from an EMBL/GenBank/DDBJ whole genome shotgun (WGS) entry which is preliminary data.</text>
</comment>
<keyword evidence="3" id="KW-1185">Reference proteome</keyword>
<evidence type="ECO:0000313" key="2">
    <source>
        <dbReference type="EMBL" id="MDT0575639.1"/>
    </source>
</evidence>
<organism evidence="2 3">
    <name type="scientific">Croceicoccus esteveae</name>
    <dbReference type="NCBI Taxonomy" id="3075597"/>
    <lineage>
        <taxon>Bacteria</taxon>
        <taxon>Pseudomonadati</taxon>
        <taxon>Pseudomonadota</taxon>
        <taxon>Alphaproteobacteria</taxon>
        <taxon>Sphingomonadales</taxon>
        <taxon>Erythrobacteraceae</taxon>
        <taxon>Croceicoccus</taxon>
    </lineage>
</organism>
<name>A0ABU2ZJA7_9SPHN</name>
<reference evidence="2 3" key="1">
    <citation type="submission" date="2023-09" db="EMBL/GenBank/DDBJ databases">
        <authorList>
            <person name="Rey-Velasco X."/>
        </authorList>
    </citation>
    <scope>NUCLEOTIDE SEQUENCE [LARGE SCALE GENOMIC DNA]</scope>
    <source>
        <strain evidence="2 3">F390</strain>
    </source>
</reference>
<proteinExistence type="predicted"/>
<evidence type="ECO:0000313" key="3">
    <source>
        <dbReference type="Proteomes" id="UP001259803"/>
    </source>
</evidence>
<dbReference type="EMBL" id="JAVRHS010000003">
    <property type="protein sequence ID" value="MDT0575639.1"/>
    <property type="molecule type" value="Genomic_DNA"/>
</dbReference>
<sequence>MKLALTGATGFVGGALLELMLSQGCTVRALARKEQKPRSGVGWVLGDLAKHDALVRLCEGCDALIHVAGVVNARDAAAFHAGNVAGTINMISAARAGGVKRLVHVSSLAARHPQLSLYGQSKQQAEAAVAVSGMDWTIVRPPAVYGPGDTEMLELFRAARSGVVPLPPSGRASLIAVDDLARLLLACALQDRTSRQIYEPDDGRPFGWSHAELARAIGAAIGKRRVWPIALPAAVLRLAARADRLIRGHGAKLTMDRVGYLLHPDWVADCALWPPAAVWEPAIATRDGLRMTAQWYRKAGWL</sequence>
<dbReference type="PANTHER" id="PTHR48079:SF6">
    <property type="entry name" value="NAD(P)-BINDING DOMAIN-CONTAINING PROTEIN-RELATED"/>
    <property type="match status" value="1"/>
</dbReference>
<dbReference type="Gene3D" id="3.40.50.720">
    <property type="entry name" value="NAD(P)-binding Rossmann-like Domain"/>
    <property type="match status" value="1"/>
</dbReference>
<dbReference type="Pfam" id="PF13460">
    <property type="entry name" value="NAD_binding_10"/>
    <property type="match status" value="1"/>
</dbReference>
<dbReference type="PANTHER" id="PTHR48079">
    <property type="entry name" value="PROTEIN YEEZ"/>
    <property type="match status" value="1"/>
</dbReference>
<dbReference type="SUPFAM" id="SSF51735">
    <property type="entry name" value="NAD(P)-binding Rossmann-fold domains"/>
    <property type="match status" value="1"/>
</dbReference>
<dbReference type="Proteomes" id="UP001259803">
    <property type="component" value="Unassembled WGS sequence"/>
</dbReference>
<gene>
    <name evidence="2" type="ORF">RM533_05525</name>
</gene>
<feature type="domain" description="NAD(P)-binding" evidence="1">
    <location>
        <begin position="7"/>
        <end position="187"/>
    </location>
</feature>
<protein>
    <submittedName>
        <fullName evidence="2">NAD(P)H-binding protein</fullName>
    </submittedName>
</protein>
<dbReference type="InterPro" id="IPR036291">
    <property type="entry name" value="NAD(P)-bd_dom_sf"/>
</dbReference>
<dbReference type="InterPro" id="IPR051783">
    <property type="entry name" value="NAD(P)-dependent_oxidoreduct"/>
</dbReference>
<evidence type="ECO:0000259" key="1">
    <source>
        <dbReference type="Pfam" id="PF13460"/>
    </source>
</evidence>
<dbReference type="RefSeq" id="WP_311340219.1">
    <property type="nucleotide sequence ID" value="NZ_JAVRHS010000003.1"/>
</dbReference>